<organism evidence="5 6">
    <name type="scientific">Iodidimonas muriae</name>
    <dbReference type="NCBI Taxonomy" id="261467"/>
    <lineage>
        <taxon>Bacteria</taxon>
        <taxon>Pseudomonadati</taxon>
        <taxon>Pseudomonadota</taxon>
        <taxon>Alphaproteobacteria</taxon>
        <taxon>Iodidimonadales</taxon>
        <taxon>Iodidimonadaceae</taxon>
        <taxon>Iodidimonas</taxon>
    </lineage>
</organism>
<dbReference type="Gene3D" id="2.60.120.10">
    <property type="entry name" value="Jelly Rolls"/>
    <property type="match status" value="1"/>
</dbReference>
<sequence length="355" mass="39892">MMTISDAGNDLEAARSAFYHRLKDRNMSALWTVLHDLVPRAPRRDQMAASWAYADIRRTLMEAGELITAKEAERRALILENPAWPGESRITPTLYAAIQLVLPGDVAPAHRHTQSALRFVLEGSGAFTAVNGERTFMERGDFVITPNWAWHDHGNDSDVPMIWLDGLDIPLVSFMNVGFSEPGEADRQAVTKPAQDAPARFGSGLLPVDYEASAYSTSPIFNYPYARSRAALEQLRVADVYDACHGIKQKYVHPATGDFAMPTIATFLQLLPRDFDTHPYRSTDSTVFVVVEGRGHSMIGDQRFDWGPNDLFVLPTWTKVTHHPAEDAVLFSYSDRGIQQKLGLWREDRFEELRT</sequence>
<evidence type="ECO:0000259" key="4">
    <source>
        <dbReference type="Pfam" id="PF07883"/>
    </source>
</evidence>
<evidence type="ECO:0000256" key="2">
    <source>
        <dbReference type="ARBA" id="ARBA00023002"/>
    </source>
</evidence>
<dbReference type="InterPro" id="IPR011960">
    <property type="entry name" value="Gentisate_dOase"/>
</dbReference>
<name>A0ABQ2LDX7_9PROT</name>
<dbReference type="SUPFAM" id="SSF51182">
    <property type="entry name" value="RmlC-like cupins"/>
    <property type="match status" value="1"/>
</dbReference>
<dbReference type="InterPro" id="IPR011051">
    <property type="entry name" value="RmlC_Cupin_sf"/>
</dbReference>
<dbReference type="CDD" id="cd02216">
    <property type="entry name" value="cupin_GDO-like_N"/>
    <property type="match status" value="1"/>
</dbReference>
<evidence type="ECO:0000256" key="1">
    <source>
        <dbReference type="ARBA" id="ARBA00022964"/>
    </source>
</evidence>
<accession>A0ABQ2LDX7</accession>
<reference evidence="6" key="1">
    <citation type="journal article" date="2019" name="Int. J. Syst. Evol. Microbiol.">
        <title>The Global Catalogue of Microorganisms (GCM) 10K type strain sequencing project: providing services to taxonomists for standard genome sequencing and annotation.</title>
        <authorList>
            <consortium name="The Broad Institute Genomics Platform"/>
            <consortium name="The Broad Institute Genome Sequencing Center for Infectious Disease"/>
            <person name="Wu L."/>
            <person name="Ma J."/>
        </authorList>
    </citation>
    <scope>NUCLEOTIDE SEQUENCE [LARGE SCALE GENOMIC DNA]</scope>
    <source>
        <strain evidence="6">JCM 17843</strain>
    </source>
</reference>
<evidence type="ECO:0000313" key="5">
    <source>
        <dbReference type="EMBL" id="GGO11873.1"/>
    </source>
</evidence>
<dbReference type="Pfam" id="PF07883">
    <property type="entry name" value="Cupin_2"/>
    <property type="match status" value="1"/>
</dbReference>
<dbReference type="Proteomes" id="UP000602381">
    <property type="component" value="Unassembled WGS sequence"/>
</dbReference>
<protein>
    <recommendedName>
        <fullName evidence="3">Gentisate 1,2-dioxygenase</fullName>
        <ecNumber evidence="3">1.13.11.4</ecNumber>
    </recommendedName>
</protein>
<dbReference type="NCBIfam" id="TIGR02272">
    <property type="entry name" value="gentisate_1_2"/>
    <property type="match status" value="1"/>
</dbReference>
<evidence type="ECO:0000313" key="6">
    <source>
        <dbReference type="Proteomes" id="UP000602381"/>
    </source>
</evidence>
<proteinExistence type="predicted"/>
<dbReference type="InterPro" id="IPR013096">
    <property type="entry name" value="Cupin_2"/>
</dbReference>
<dbReference type="InterPro" id="IPR047183">
    <property type="entry name" value="GDO-like"/>
</dbReference>
<comment type="caution">
    <text evidence="5">The sequence shown here is derived from an EMBL/GenBank/DDBJ whole genome shotgun (WGS) entry which is preliminary data.</text>
</comment>
<dbReference type="InterPro" id="IPR014710">
    <property type="entry name" value="RmlC-like_jellyroll"/>
</dbReference>
<evidence type="ECO:0000256" key="3">
    <source>
        <dbReference type="NCBIfam" id="TIGR02272"/>
    </source>
</evidence>
<keyword evidence="6" id="KW-1185">Reference proteome</keyword>
<keyword evidence="2" id="KW-0560">Oxidoreductase</keyword>
<dbReference type="CDD" id="cd06992">
    <property type="entry name" value="cupin_GDO-like_C"/>
    <property type="match status" value="1"/>
</dbReference>
<dbReference type="EC" id="1.13.11.4" evidence="3"/>
<feature type="domain" description="Cupin type-2" evidence="4">
    <location>
        <begin position="99"/>
        <end position="165"/>
    </location>
</feature>
<dbReference type="PANTHER" id="PTHR41517">
    <property type="entry name" value="1,2-DIOXYGENASE PROTEIN-RELATED"/>
    <property type="match status" value="1"/>
</dbReference>
<dbReference type="PANTHER" id="PTHR41517:SF1">
    <property type="entry name" value="CUPIN"/>
    <property type="match status" value="1"/>
</dbReference>
<dbReference type="EMBL" id="BMOV01000005">
    <property type="protein sequence ID" value="GGO11873.1"/>
    <property type="molecule type" value="Genomic_DNA"/>
</dbReference>
<keyword evidence="1" id="KW-0223">Dioxygenase</keyword>
<gene>
    <name evidence="5" type="ORF">GCM10007972_16140</name>
</gene>